<protein>
    <submittedName>
        <fullName evidence="2">Putative serine protease</fullName>
    </submittedName>
</protein>
<dbReference type="AlphaFoldDB" id="A0A1Q3FAR3"/>
<keyword evidence="1" id="KW-0732">Signal</keyword>
<feature type="signal peptide" evidence="1">
    <location>
        <begin position="1"/>
        <end position="18"/>
    </location>
</feature>
<proteinExistence type="predicted"/>
<feature type="chain" id="PRO_5012230691" evidence="1">
    <location>
        <begin position="19"/>
        <end position="143"/>
    </location>
</feature>
<sequence length="143" mass="16596">MKAFIVFSMALAIAASTAVDESKKEKRGLWDLGSDHGSFDQESFKFPEHDFDHHHHHIEHKEPEVKYITVEKKVPVYVEKKVPVHVDRPVPYPVIQKEYVEVPKPYAVHVEKEVPVVIHKPVYIEKAVPVTIKIKEHKKSFWG</sequence>
<dbReference type="GO" id="GO:0008233">
    <property type="term" value="F:peptidase activity"/>
    <property type="evidence" value="ECO:0007669"/>
    <property type="project" value="UniProtKB-KW"/>
</dbReference>
<dbReference type="EMBL" id="GFDL01010405">
    <property type="protein sequence ID" value="JAV24640.1"/>
    <property type="molecule type" value="Transcribed_RNA"/>
</dbReference>
<dbReference type="GO" id="GO:0006508">
    <property type="term" value="P:proteolysis"/>
    <property type="evidence" value="ECO:0007669"/>
    <property type="project" value="UniProtKB-KW"/>
</dbReference>
<evidence type="ECO:0000313" key="2">
    <source>
        <dbReference type="EMBL" id="JAV24640.1"/>
    </source>
</evidence>
<keyword evidence="2" id="KW-0378">Hydrolase</keyword>
<evidence type="ECO:0000256" key="1">
    <source>
        <dbReference type="SAM" id="SignalP"/>
    </source>
</evidence>
<reference evidence="2" key="1">
    <citation type="submission" date="2017-01" db="EMBL/GenBank/DDBJ databases">
        <title>A deep insight into the sialotranscriptome of adult male and female Cluex tarsalis mosquitoes.</title>
        <authorList>
            <person name="Ribeiro J.M."/>
            <person name="Moreira F."/>
            <person name="Bernard K.A."/>
            <person name="Calvo E."/>
        </authorList>
    </citation>
    <scope>NUCLEOTIDE SEQUENCE</scope>
    <source>
        <strain evidence="2">Kern County</strain>
        <tissue evidence="2">Salivary glands</tissue>
    </source>
</reference>
<accession>A0A1Q3FAR3</accession>
<name>A0A1Q3FAR3_CULTA</name>
<keyword evidence="2" id="KW-0645">Protease</keyword>
<organism evidence="2">
    <name type="scientific">Culex tarsalis</name>
    <name type="common">Encephalitis mosquito</name>
    <dbReference type="NCBI Taxonomy" id="7177"/>
    <lineage>
        <taxon>Eukaryota</taxon>
        <taxon>Metazoa</taxon>
        <taxon>Ecdysozoa</taxon>
        <taxon>Arthropoda</taxon>
        <taxon>Hexapoda</taxon>
        <taxon>Insecta</taxon>
        <taxon>Pterygota</taxon>
        <taxon>Neoptera</taxon>
        <taxon>Endopterygota</taxon>
        <taxon>Diptera</taxon>
        <taxon>Nematocera</taxon>
        <taxon>Culicoidea</taxon>
        <taxon>Culicidae</taxon>
        <taxon>Culicinae</taxon>
        <taxon>Culicini</taxon>
        <taxon>Culex</taxon>
        <taxon>Culex</taxon>
    </lineage>
</organism>